<dbReference type="CDD" id="cd00223">
    <property type="entry name" value="TOPRIM_TopoIIB_SPO"/>
    <property type="match status" value="1"/>
</dbReference>
<evidence type="ECO:0000256" key="8">
    <source>
        <dbReference type="ARBA" id="ARBA00023029"/>
    </source>
</evidence>
<reference evidence="15" key="1">
    <citation type="submission" date="2022-06" db="EMBL/GenBank/DDBJ databases">
        <authorList>
            <person name="Berger JAMES D."/>
            <person name="Berger JAMES D."/>
        </authorList>
    </citation>
    <scope>NUCLEOTIDE SEQUENCE [LARGE SCALE GENOMIC DNA]</scope>
</reference>
<keyword evidence="6" id="KW-0479">Metal-binding</keyword>
<dbReference type="PRINTS" id="PR01551">
    <property type="entry name" value="SPO11HOMOLOG"/>
</dbReference>
<dbReference type="GO" id="GO:0000228">
    <property type="term" value="C:nuclear chromosome"/>
    <property type="evidence" value="ECO:0007669"/>
    <property type="project" value="TreeGrafter"/>
</dbReference>
<dbReference type="PANTHER" id="PTHR10848:SF0">
    <property type="entry name" value="MEIOTIC RECOMBINATION PROTEIN SPO11"/>
    <property type="match status" value="1"/>
</dbReference>
<dbReference type="Pfam" id="PF04406">
    <property type="entry name" value="TP6A_N"/>
    <property type="match status" value="1"/>
</dbReference>
<dbReference type="Proteomes" id="UP000050795">
    <property type="component" value="Unassembled WGS sequence"/>
</dbReference>
<dbReference type="GO" id="GO:0003677">
    <property type="term" value="F:DNA binding"/>
    <property type="evidence" value="ECO:0007669"/>
    <property type="project" value="UniProtKB-UniRule"/>
</dbReference>
<dbReference type="GO" id="GO:0000706">
    <property type="term" value="P:meiotic DNA double-strand break processing"/>
    <property type="evidence" value="ECO:0007669"/>
    <property type="project" value="TreeGrafter"/>
</dbReference>
<dbReference type="GO" id="GO:0005524">
    <property type="term" value="F:ATP binding"/>
    <property type="evidence" value="ECO:0007669"/>
    <property type="project" value="InterPro"/>
</dbReference>
<comment type="catalytic activity">
    <reaction evidence="1 12">
        <text>ATP-dependent breakage, passage and rejoining of double-stranded DNA.</text>
        <dbReference type="EC" id="5.6.2.2"/>
    </reaction>
</comment>
<dbReference type="Pfam" id="PF21180">
    <property type="entry name" value="TOP6A-Spo11_Toprim"/>
    <property type="match status" value="1"/>
</dbReference>
<evidence type="ECO:0000313" key="16">
    <source>
        <dbReference type="WBParaSite" id="TREG1_63020.1"/>
    </source>
</evidence>
<accession>A0AA85K0L9</accession>
<evidence type="ECO:0000256" key="4">
    <source>
        <dbReference type="ARBA" id="ARBA00006559"/>
    </source>
</evidence>
<dbReference type="PROSITE" id="PS52041">
    <property type="entry name" value="TOPO_IIB"/>
    <property type="match status" value="1"/>
</dbReference>
<dbReference type="EC" id="5.6.2.2" evidence="5"/>
<evidence type="ECO:0000256" key="1">
    <source>
        <dbReference type="ARBA" id="ARBA00000185"/>
    </source>
</evidence>
<dbReference type="InterPro" id="IPR013048">
    <property type="entry name" value="Meiotic_Spo11"/>
</dbReference>
<evidence type="ECO:0000256" key="6">
    <source>
        <dbReference type="ARBA" id="ARBA00022723"/>
    </source>
</evidence>
<evidence type="ECO:0000259" key="13">
    <source>
        <dbReference type="Pfam" id="PF04406"/>
    </source>
</evidence>
<feature type="domain" description="Topoisomerase 6 subunit A/Spo11 TOPRIM" evidence="14">
    <location>
        <begin position="153"/>
        <end position="329"/>
    </location>
</feature>
<evidence type="ECO:0000256" key="2">
    <source>
        <dbReference type="ARBA" id="ARBA00001946"/>
    </source>
</evidence>
<dbReference type="InterPro" id="IPR013049">
    <property type="entry name" value="Spo11/TopoVI_A_N"/>
</dbReference>
<dbReference type="InterPro" id="IPR034136">
    <property type="entry name" value="TOPRIM_Topo6A/Spo11"/>
</dbReference>
<dbReference type="AlphaFoldDB" id="A0AA85K0L9"/>
<dbReference type="Gene3D" id="1.10.10.10">
    <property type="entry name" value="Winged helix-like DNA-binding domain superfamily/Winged helix DNA-binding domain"/>
    <property type="match status" value="1"/>
</dbReference>
<evidence type="ECO:0000256" key="11">
    <source>
        <dbReference type="ARBA" id="ARBA00023242"/>
    </source>
</evidence>
<proteinExistence type="inferred from homology"/>
<dbReference type="GO" id="GO:0007131">
    <property type="term" value="P:reciprocal meiotic recombination"/>
    <property type="evidence" value="ECO:0007669"/>
    <property type="project" value="TreeGrafter"/>
</dbReference>
<keyword evidence="7" id="KW-0460">Magnesium</keyword>
<evidence type="ECO:0000256" key="9">
    <source>
        <dbReference type="ARBA" id="ARBA00023125"/>
    </source>
</evidence>
<dbReference type="WBParaSite" id="TREG1_63020.1">
    <property type="protein sequence ID" value="TREG1_63020.1"/>
    <property type="gene ID" value="TREG1_63020"/>
</dbReference>
<protein>
    <recommendedName>
        <fullName evidence="5">DNA topoisomerase (ATP-hydrolyzing)</fullName>
        <ecNumber evidence="5">5.6.2.2</ecNumber>
    </recommendedName>
</protein>
<comment type="cofactor">
    <cofactor evidence="2">
        <name>Mg(2+)</name>
        <dbReference type="ChEBI" id="CHEBI:18420"/>
    </cofactor>
</comment>
<keyword evidence="15" id="KW-1185">Reference proteome</keyword>
<evidence type="ECO:0000256" key="5">
    <source>
        <dbReference type="ARBA" id="ARBA00012895"/>
    </source>
</evidence>
<feature type="active site" description="O-(5'-phospho-DNA)-tyrosine intermediate" evidence="12">
    <location>
        <position position="69"/>
    </location>
</feature>
<evidence type="ECO:0000256" key="7">
    <source>
        <dbReference type="ARBA" id="ARBA00022842"/>
    </source>
</evidence>
<keyword evidence="11" id="KW-0539">Nucleus</keyword>
<organism evidence="15 16">
    <name type="scientific">Trichobilharzia regenti</name>
    <name type="common">Nasal bird schistosome</name>
    <dbReference type="NCBI Taxonomy" id="157069"/>
    <lineage>
        <taxon>Eukaryota</taxon>
        <taxon>Metazoa</taxon>
        <taxon>Spiralia</taxon>
        <taxon>Lophotrochozoa</taxon>
        <taxon>Platyhelminthes</taxon>
        <taxon>Trematoda</taxon>
        <taxon>Digenea</taxon>
        <taxon>Strigeidida</taxon>
        <taxon>Schistosomatoidea</taxon>
        <taxon>Schistosomatidae</taxon>
        <taxon>Trichobilharzia</taxon>
    </lineage>
</organism>
<name>A0AA85K0L9_TRIRE</name>
<dbReference type="PRINTS" id="PR01550">
    <property type="entry name" value="TOP6AFAMILY"/>
</dbReference>
<dbReference type="InterPro" id="IPR036388">
    <property type="entry name" value="WH-like_DNA-bd_sf"/>
</dbReference>
<dbReference type="GO" id="GO:0003918">
    <property type="term" value="F:DNA topoisomerase type II (double strand cut, ATP-hydrolyzing) activity"/>
    <property type="evidence" value="ECO:0007669"/>
    <property type="project" value="UniProtKB-UniRule"/>
</dbReference>
<evidence type="ECO:0000256" key="3">
    <source>
        <dbReference type="ARBA" id="ARBA00004123"/>
    </source>
</evidence>
<comment type="similarity">
    <text evidence="4 12">Belongs to the TOP6A family.</text>
</comment>
<keyword evidence="10 12" id="KW-0413">Isomerase</keyword>
<dbReference type="Gene3D" id="3.40.1360.10">
    <property type="match status" value="1"/>
</dbReference>
<dbReference type="SUPFAM" id="SSF56726">
    <property type="entry name" value="DNA topoisomerase IV, alpha subunit"/>
    <property type="match status" value="1"/>
</dbReference>
<reference evidence="16" key="2">
    <citation type="submission" date="2023-11" db="UniProtKB">
        <authorList>
            <consortium name="WormBaseParasite"/>
        </authorList>
    </citation>
    <scope>IDENTIFICATION</scope>
</reference>
<dbReference type="GO" id="GO:0042138">
    <property type="term" value="P:meiotic DNA double-strand break formation"/>
    <property type="evidence" value="ECO:0007669"/>
    <property type="project" value="InterPro"/>
</dbReference>
<feature type="domain" description="Spo11/DNA topoisomerase VI subunit A N-terminal" evidence="13">
    <location>
        <begin position="41"/>
        <end position="101"/>
    </location>
</feature>
<evidence type="ECO:0000256" key="12">
    <source>
        <dbReference type="PROSITE-ProRule" id="PRU01385"/>
    </source>
</evidence>
<dbReference type="InterPro" id="IPR002815">
    <property type="entry name" value="Spo11/TopoVI_A"/>
</dbReference>
<comment type="subcellular location">
    <subcellularLocation>
        <location evidence="3">Nucleus</location>
    </subcellularLocation>
</comment>
<keyword evidence="9 12" id="KW-0238">DNA-binding</keyword>
<evidence type="ECO:0000259" key="14">
    <source>
        <dbReference type="Pfam" id="PF21180"/>
    </source>
</evidence>
<dbReference type="PANTHER" id="PTHR10848">
    <property type="entry name" value="MEIOTIC RECOMBINATION PROTEIN SPO11"/>
    <property type="match status" value="1"/>
</dbReference>
<dbReference type="GO" id="GO:0046872">
    <property type="term" value="F:metal ion binding"/>
    <property type="evidence" value="ECO:0007669"/>
    <property type="project" value="UniProtKB-KW"/>
</dbReference>
<evidence type="ECO:0000313" key="15">
    <source>
        <dbReference type="Proteomes" id="UP000050795"/>
    </source>
</evidence>
<evidence type="ECO:0000256" key="10">
    <source>
        <dbReference type="ARBA" id="ARBA00023235"/>
    </source>
</evidence>
<dbReference type="InterPro" id="IPR036078">
    <property type="entry name" value="Spo11/TopoVI_A_sf"/>
</dbReference>
<sequence>MDVLSRIEAVVCELLQFLKSDDSDKVKENYPVRTLLKNPTEFTRFMVILKMMHEAVRENKFVTKRSIYYSNPILFKRQSTIDPIVSKICQNFNLPRCALKISASPKLTIHGDIILKAGVEDSLSRTNCMSIIERIFQNETDINLTDIECTAQFILIIEKDTIFQKLLNENFYEKFKPCLLVTAKGYPDLLTRKFLAQLTHIYSRMPIIGIFDADPHGLNVYCTYKYGTMNPTMKDAKGNPVRIPNLQLCGLLPSEISSSVPIKETQLLSITKNDKTLLETMQKREYIQHEPQLLKQIRHLLFTEKKAELEALNSIHTRYLTHEYLPDKLLSLGILPNDYQ</sequence>
<keyword evidence="8 12" id="KW-0799">Topoisomerase</keyword>